<dbReference type="EMBL" id="LAVV01008336">
    <property type="protein sequence ID" value="KNZ53078.1"/>
    <property type="molecule type" value="Genomic_DNA"/>
</dbReference>
<sequence length="375" mass="42733">MNIDQTASRISTVAPPPWATNHGCNHTYQGHLPNQGNNQATNQAQTSTTGTYRFLDETEEIKLCYEGRNFQEFLDQFELAADVYGAAGKTLKPWIDMKNEIGKLSEPTCTKFGEIPMHVFDTQLRISTIWWKKQQEQEDVTHIFFQGFPKDMQKEIKHDMTTHLEDLMDVAQDKVRAAADETFIGTGFGKANQIMQKKLDDKKGDRKKRERMIEESPPEALQKQESTCVEKTTHLGNSMIQDLFTTVIEKAIQLGIKQPISFLNKRGCTKSSKPVQKWILTKRALPRNLLKKFRQLGRPQGKSWKHLGRKNQTKSKESALVSKLESLKIPTTFSQLTAILPTYVQELIEKLQHRLPGQQTSKLSYIKGKGQGSNV</sequence>
<keyword evidence="3" id="KW-1185">Reference proteome</keyword>
<dbReference type="Proteomes" id="UP000037035">
    <property type="component" value="Unassembled WGS sequence"/>
</dbReference>
<feature type="region of interest" description="Disordered" evidence="1">
    <location>
        <begin position="198"/>
        <end position="226"/>
    </location>
</feature>
<evidence type="ECO:0000313" key="3">
    <source>
        <dbReference type="Proteomes" id="UP000037035"/>
    </source>
</evidence>
<feature type="compositionally biased region" description="Polar residues" evidence="1">
    <location>
        <begin position="1"/>
        <end position="11"/>
    </location>
</feature>
<protein>
    <submittedName>
        <fullName evidence="2">Uncharacterized protein</fullName>
    </submittedName>
</protein>
<dbReference type="AlphaFoldDB" id="A0A0L6UX14"/>
<evidence type="ECO:0000256" key="1">
    <source>
        <dbReference type="SAM" id="MobiDB-lite"/>
    </source>
</evidence>
<dbReference type="VEuPathDB" id="FungiDB:VP01_3350g3"/>
<evidence type="ECO:0000313" key="2">
    <source>
        <dbReference type="EMBL" id="KNZ53078.1"/>
    </source>
</evidence>
<proteinExistence type="predicted"/>
<feature type="compositionally biased region" description="Low complexity" evidence="1">
    <location>
        <begin position="34"/>
        <end position="47"/>
    </location>
</feature>
<comment type="caution">
    <text evidence="2">The sequence shown here is derived from an EMBL/GenBank/DDBJ whole genome shotgun (WGS) entry which is preliminary data.</text>
</comment>
<reference evidence="2 3" key="1">
    <citation type="submission" date="2015-08" db="EMBL/GenBank/DDBJ databases">
        <title>Next Generation Sequencing and Analysis of the Genome of Puccinia sorghi L Schw, the Causal Agent of Maize Common Rust.</title>
        <authorList>
            <person name="Rochi L."/>
            <person name="Burguener G."/>
            <person name="Darino M."/>
            <person name="Turjanski A."/>
            <person name="Kreff E."/>
            <person name="Dieguez M.J."/>
            <person name="Sacco F."/>
        </authorList>
    </citation>
    <scope>NUCLEOTIDE SEQUENCE [LARGE SCALE GENOMIC DNA]</scope>
    <source>
        <strain evidence="2 3">RO10H11247</strain>
    </source>
</reference>
<accession>A0A0L6UX14</accession>
<organism evidence="2 3">
    <name type="scientific">Puccinia sorghi</name>
    <dbReference type="NCBI Taxonomy" id="27349"/>
    <lineage>
        <taxon>Eukaryota</taxon>
        <taxon>Fungi</taxon>
        <taxon>Dikarya</taxon>
        <taxon>Basidiomycota</taxon>
        <taxon>Pucciniomycotina</taxon>
        <taxon>Pucciniomycetes</taxon>
        <taxon>Pucciniales</taxon>
        <taxon>Pucciniaceae</taxon>
        <taxon>Puccinia</taxon>
    </lineage>
</organism>
<gene>
    <name evidence="2" type="ORF">VP01_3350g3</name>
</gene>
<name>A0A0L6UX14_9BASI</name>
<feature type="region of interest" description="Disordered" evidence="1">
    <location>
        <begin position="1"/>
        <end position="47"/>
    </location>
</feature>